<dbReference type="EMBL" id="KU245542">
    <property type="protein sequence ID" value="ALT58076.1"/>
    <property type="molecule type" value="Genomic_DNA"/>
</dbReference>
<keyword evidence="2" id="KW-1185">Reference proteome</keyword>
<proteinExistence type="predicted"/>
<accession>A0A0U2SAN0</accession>
<sequence length="110" mass="12035">MSKRTENGRAVIRVCGLEPVVPLDIVGKLARVSPSDIIRIAAAIQVLSAVTGIDKATLLDWDSLPTAQADPERARATEALFSGILANIDYEEECAKALQLRRRSRKRHAE</sequence>
<evidence type="ECO:0000313" key="2">
    <source>
        <dbReference type="Proteomes" id="UP000224832"/>
    </source>
</evidence>
<gene>
    <name evidence="1" type="ORF">SM1_085</name>
</gene>
<evidence type="ECO:0000313" key="1">
    <source>
        <dbReference type="EMBL" id="ALT58076.1"/>
    </source>
</evidence>
<dbReference type="Proteomes" id="UP000224832">
    <property type="component" value="Segment"/>
</dbReference>
<reference evidence="1 2" key="1">
    <citation type="submission" date="2015-12" db="EMBL/GenBank/DDBJ databases">
        <title>In silico genomic study of Pseudomonas phage SM1.</title>
        <authorList>
            <person name="Zawawi N.A.M."/>
            <person name="Mat-Arip Y."/>
            <person name="Wan-Jauhari W.K."/>
            <person name="Fauzi A.A."/>
            <person name="Yee F.J."/>
        </authorList>
    </citation>
    <scope>NUCLEOTIDE SEQUENCE [LARGE SCALE GENOMIC DNA]</scope>
</reference>
<protein>
    <submittedName>
        <fullName evidence="1">Uncharacterized protein</fullName>
    </submittedName>
</protein>
<name>A0A0U2SAN0_9CAUD</name>
<organism evidence="1 2">
    <name type="scientific">Pseudomonas phage SM1</name>
    <dbReference type="NCBI Taxonomy" id="1772332"/>
    <lineage>
        <taxon>Viruses</taxon>
        <taxon>Duplodnaviria</taxon>
        <taxon>Heunggongvirae</taxon>
        <taxon>Uroviricota</taxon>
        <taxon>Caudoviricetes</taxon>
        <taxon>Samunavirus</taxon>
        <taxon>Samunavirus SM1</taxon>
    </lineage>
</organism>